<keyword evidence="1" id="KW-0808">Transferase</keyword>
<gene>
    <name evidence="1" type="ORF">SAMN04244550_01857</name>
</gene>
<dbReference type="EMBL" id="FNAY01000008">
    <property type="protein sequence ID" value="SDF21353.1"/>
    <property type="molecule type" value="Genomic_DNA"/>
</dbReference>
<dbReference type="Gene3D" id="3.90.550.10">
    <property type="entry name" value="Spore Coat Polysaccharide Biosynthesis Protein SpsA, Chain A"/>
    <property type="match status" value="1"/>
</dbReference>
<dbReference type="SUPFAM" id="SSF53448">
    <property type="entry name" value="Nucleotide-diphospho-sugar transferases"/>
    <property type="match status" value="1"/>
</dbReference>
<dbReference type="OrthoDB" id="9790710at2"/>
<dbReference type="Proteomes" id="UP000183812">
    <property type="component" value="Unassembled WGS sequence"/>
</dbReference>
<name>A0A1G7J901_RHOCA</name>
<dbReference type="RefSeq" id="WP_074553786.1">
    <property type="nucleotide sequence ID" value="NZ_CP119563.1"/>
</dbReference>
<proteinExistence type="predicted"/>
<dbReference type="CDD" id="cd00761">
    <property type="entry name" value="Glyco_tranf_GTA_type"/>
    <property type="match status" value="1"/>
</dbReference>
<protein>
    <submittedName>
        <fullName evidence="1">Glycosyltransferase, GT2 family</fullName>
    </submittedName>
</protein>
<reference evidence="1 2" key="1">
    <citation type="submission" date="2016-10" db="EMBL/GenBank/DDBJ databases">
        <authorList>
            <person name="de Groot N.N."/>
        </authorList>
    </citation>
    <scope>NUCLEOTIDE SEQUENCE [LARGE SCALE GENOMIC DNA]</scope>
    <source>
        <strain evidence="2">DSM 938 / 37b4</strain>
    </source>
</reference>
<sequence length="301" mass="33326">MTAEPKTRIAVVICSVGRPDILRELMPHLQRQSRAPDRLLLIGHQDSDIGFDPAPLFGPETRAETVLTRKGLCLQRNAGLDPISGDCDLVVFFDDDFVPAKDALEGIVAAFARWPEVNGMTGLVLADGILGPGLDDAQARAKIAEYEAAPRGTPQILRAGLQSLYGCNMAYRMAAIGPARFDETLPLYAWQEDSDFAARLPGGRIRTDAFAGVHRGTKSGRETAGRRLGYSQIANPWYLWRKGSMRGRFAARLALRNLLANHLKMARPEPWIDRRARAAGNWLALRDILRGRSHPRRILEL</sequence>
<evidence type="ECO:0000313" key="2">
    <source>
        <dbReference type="Proteomes" id="UP000183812"/>
    </source>
</evidence>
<evidence type="ECO:0000313" key="1">
    <source>
        <dbReference type="EMBL" id="SDF21353.1"/>
    </source>
</evidence>
<accession>A0A1G7J901</accession>
<dbReference type="GO" id="GO:0016740">
    <property type="term" value="F:transferase activity"/>
    <property type="evidence" value="ECO:0007669"/>
    <property type="project" value="UniProtKB-KW"/>
</dbReference>
<dbReference type="AlphaFoldDB" id="A0A1G7J901"/>
<dbReference type="InterPro" id="IPR029044">
    <property type="entry name" value="Nucleotide-diphossugar_trans"/>
</dbReference>
<organism evidence="1 2">
    <name type="scientific">Rhodobacter capsulatus</name>
    <name type="common">Rhodopseudomonas capsulata</name>
    <dbReference type="NCBI Taxonomy" id="1061"/>
    <lineage>
        <taxon>Bacteria</taxon>
        <taxon>Pseudomonadati</taxon>
        <taxon>Pseudomonadota</taxon>
        <taxon>Alphaproteobacteria</taxon>
        <taxon>Rhodobacterales</taxon>
        <taxon>Rhodobacter group</taxon>
        <taxon>Rhodobacter</taxon>
    </lineage>
</organism>